<accession>A0A368G210</accession>
<sequence length="81" mass="8582">MLHGLYGYIFGAEDSNDSQASNDSEASLCPPGKMTEDDWCLVDGEFAPAPSCAKCSATSEFSPRARFLLICSALLPPGCCN</sequence>
<dbReference type="EMBL" id="JOJR01000397">
    <property type="protein sequence ID" value="RCN38481.1"/>
    <property type="molecule type" value="Genomic_DNA"/>
</dbReference>
<reference evidence="1 2" key="1">
    <citation type="submission" date="2014-10" db="EMBL/GenBank/DDBJ databases">
        <title>Draft genome of the hookworm Ancylostoma caninum.</title>
        <authorList>
            <person name="Mitreva M."/>
        </authorList>
    </citation>
    <scope>NUCLEOTIDE SEQUENCE [LARGE SCALE GENOMIC DNA]</scope>
    <source>
        <strain evidence="1 2">Baltimore</strain>
    </source>
</reference>
<gene>
    <name evidence="1" type="ORF">ANCCAN_15618</name>
</gene>
<organism evidence="1 2">
    <name type="scientific">Ancylostoma caninum</name>
    <name type="common">Dog hookworm</name>
    <dbReference type="NCBI Taxonomy" id="29170"/>
    <lineage>
        <taxon>Eukaryota</taxon>
        <taxon>Metazoa</taxon>
        <taxon>Ecdysozoa</taxon>
        <taxon>Nematoda</taxon>
        <taxon>Chromadorea</taxon>
        <taxon>Rhabditida</taxon>
        <taxon>Rhabditina</taxon>
        <taxon>Rhabditomorpha</taxon>
        <taxon>Strongyloidea</taxon>
        <taxon>Ancylostomatidae</taxon>
        <taxon>Ancylostomatinae</taxon>
        <taxon>Ancylostoma</taxon>
    </lineage>
</organism>
<evidence type="ECO:0000313" key="1">
    <source>
        <dbReference type="EMBL" id="RCN38481.1"/>
    </source>
</evidence>
<protein>
    <submittedName>
        <fullName evidence="1">Uncharacterized protein</fullName>
    </submittedName>
</protein>
<keyword evidence="2" id="KW-1185">Reference proteome</keyword>
<comment type="caution">
    <text evidence="1">The sequence shown here is derived from an EMBL/GenBank/DDBJ whole genome shotgun (WGS) entry which is preliminary data.</text>
</comment>
<proteinExistence type="predicted"/>
<evidence type="ECO:0000313" key="2">
    <source>
        <dbReference type="Proteomes" id="UP000252519"/>
    </source>
</evidence>
<dbReference type="Proteomes" id="UP000252519">
    <property type="component" value="Unassembled WGS sequence"/>
</dbReference>
<name>A0A368G210_ANCCA</name>
<dbReference type="AlphaFoldDB" id="A0A368G210"/>
<dbReference type="OrthoDB" id="5823882at2759"/>